<protein>
    <submittedName>
        <fullName evidence="1">Phosducin</fullName>
    </submittedName>
</protein>
<reference evidence="1" key="2">
    <citation type="submission" date="2015-06" db="UniProtKB">
        <authorList>
            <consortium name="EnsemblPlants"/>
        </authorList>
    </citation>
    <scope>IDENTIFICATION</scope>
    <source>
        <strain evidence="1">DM1-3 516 R44</strain>
    </source>
</reference>
<name>M1DUL5_SOLTU</name>
<dbReference type="AlphaFoldDB" id="M1DUL5"/>
<organism evidence="1 2">
    <name type="scientific">Solanum tuberosum</name>
    <name type="common">Potato</name>
    <dbReference type="NCBI Taxonomy" id="4113"/>
    <lineage>
        <taxon>Eukaryota</taxon>
        <taxon>Viridiplantae</taxon>
        <taxon>Streptophyta</taxon>
        <taxon>Embryophyta</taxon>
        <taxon>Tracheophyta</taxon>
        <taxon>Spermatophyta</taxon>
        <taxon>Magnoliopsida</taxon>
        <taxon>eudicotyledons</taxon>
        <taxon>Gunneridae</taxon>
        <taxon>Pentapetalae</taxon>
        <taxon>asterids</taxon>
        <taxon>lamiids</taxon>
        <taxon>Solanales</taxon>
        <taxon>Solanaceae</taxon>
        <taxon>Solanoideae</taxon>
        <taxon>Solaneae</taxon>
        <taxon>Solanum</taxon>
    </lineage>
</organism>
<reference evidence="2" key="1">
    <citation type="journal article" date="2011" name="Nature">
        <title>Genome sequence and analysis of the tuber crop potato.</title>
        <authorList>
            <consortium name="The Potato Genome Sequencing Consortium"/>
        </authorList>
    </citation>
    <scope>NUCLEOTIDE SEQUENCE [LARGE SCALE GENOMIC DNA]</scope>
    <source>
        <strain evidence="2">cv. DM1-3 516 R44</strain>
    </source>
</reference>
<dbReference type="HOGENOM" id="CLU_2517004_0_0_1"/>
<evidence type="ECO:0000313" key="2">
    <source>
        <dbReference type="Proteomes" id="UP000011115"/>
    </source>
</evidence>
<evidence type="ECO:0000313" key="1">
    <source>
        <dbReference type="EnsemblPlants" id="PGSC0003DMT400094663"/>
    </source>
</evidence>
<accession>M1DUL5</accession>
<sequence length="85" mass="9547">MFLKYCVALALCQSDHVLNDGHSRHEQSRETVIDGVRSLGVALALCQSDHVLNDGHSRHEQSRETVIDGVRKSFFEIEHEDDDGS</sequence>
<keyword evidence="2" id="KW-1185">Reference proteome</keyword>
<dbReference type="Proteomes" id="UP000011115">
    <property type="component" value="Unassembled WGS sequence"/>
</dbReference>
<dbReference type="Gramene" id="PGSC0003DMT400094663">
    <property type="protein sequence ID" value="PGSC0003DMT400094663"/>
    <property type="gene ID" value="PGSC0003DMG400044234"/>
</dbReference>
<proteinExistence type="predicted"/>
<dbReference type="EnsemblPlants" id="PGSC0003DMT400094663">
    <property type="protein sequence ID" value="PGSC0003DMT400094663"/>
    <property type="gene ID" value="PGSC0003DMG400044234"/>
</dbReference>
<dbReference type="InParanoid" id="M1DUL5"/>
<dbReference type="PaxDb" id="4113-PGSC0003DMT400094663"/>
<dbReference type="STRING" id="4113.M1DUL5"/>